<dbReference type="PROSITE" id="PS01071">
    <property type="entry name" value="GRPE"/>
    <property type="match status" value="1"/>
</dbReference>
<feature type="region of interest" description="Disordered" evidence="7">
    <location>
        <begin position="15"/>
        <end position="68"/>
    </location>
</feature>
<organism evidence="8 9">
    <name type="scientific">Palleronia aestuarii</name>
    <dbReference type="NCBI Taxonomy" id="568105"/>
    <lineage>
        <taxon>Bacteria</taxon>
        <taxon>Pseudomonadati</taxon>
        <taxon>Pseudomonadota</taxon>
        <taxon>Alphaproteobacteria</taxon>
        <taxon>Rhodobacterales</taxon>
        <taxon>Roseobacteraceae</taxon>
        <taxon>Palleronia</taxon>
    </lineage>
</organism>
<dbReference type="PANTHER" id="PTHR21237">
    <property type="entry name" value="GRPE PROTEIN"/>
    <property type="match status" value="1"/>
</dbReference>
<dbReference type="AlphaFoldDB" id="A0A2W7P6D2"/>
<feature type="compositionally biased region" description="Acidic residues" evidence="7">
    <location>
        <begin position="37"/>
        <end position="58"/>
    </location>
</feature>
<evidence type="ECO:0000256" key="7">
    <source>
        <dbReference type="SAM" id="MobiDB-lite"/>
    </source>
</evidence>
<proteinExistence type="inferred from homology"/>
<dbReference type="Pfam" id="PF01025">
    <property type="entry name" value="GrpE"/>
    <property type="match status" value="1"/>
</dbReference>
<dbReference type="Gene3D" id="3.90.20.20">
    <property type="match status" value="1"/>
</dbReference>
<feature type="region of interest" description="Disordered" evidence="7">
    <location>
        <begin position="95"/>
        <end position="117"/>
    </location>
</feature>
<name>A0A2W7P6D2_9RHOB</name>
<dbReference type="EMBL" id="QKZL01000002">
    <property type="protein sequence ID" value="PZX18962.1"/>
    <property type="molecule type" value="Genomic_DNA"/>
</dbReference>
<dbReference type="InterPro" id="IPR009012">
    <property type="entry name" value="GrpE_head"/>
</dbReference>
<keyword evidence="3 4" id="KW-0143">Chaperone</keyword>
<evidence type="ECO:0000256" key="5">
    <source>
        <dbReference type="RuleBase" id="RU000639"/>
    </source>
</evidence>
<evidence type="ECO:0000313" key="8">
    <source>
        <dbReference type="EMBL" id="PZX18962.1"/>
    </source>
</evidence>
<dbReference type="CDD" id="cd00446">
    <property type="entry name" value="GrpE"/>
    <property type="match status" value="1"/>
</dbReference>
<dbReference type="Proteomes" id="UP000248916">
    <property type="component" value="Unassembled WGS sequence"/>
</dbReference>
<dbReference type="InterPro" id="IPR000740">
    <property type="entry name" value="GrpE"/>
</dbReference>
<gene>
    <name evidence="4" type="primary">grpE</name>
    <name evidence="8" type="ORF">LX81_00656</name>
</gene>
<evidence type="ECO:0000256" key="4">
    <source>
        <dbReference type="HAMAP-Rule" id="MF_01151"/>
    </source>
</evidence>
<keyword evidence="4" id="KW-0963">Cytoplasm</keyword>
<dbReference type="SUPFAM" id="SSF58014">
    <property type="entry name" value="Coiled-coil domain of nucleotide exchange factor GrpE"/>
    <property type="match status" value="1"/>
</dbReference>
<reference evidence="8 9" key="1">
    <citation type="submission" date="2018-06" db="EMBL/GenBank/DDBJ databases">
        <title>Genomic Encyclopedia of Archaeal and Bacterial Type Strains, Phase II (KMG-II): from individual species to whole genera.</title>
        <authorList>
            <person name="Goeker M."/>
        </authorList>
    </citation>
    <scope>NUCLEOTIDE SEQUENCE [LARGE SCALE GENOMIC DNA]</scope>
    <source>
        <strain evidence="8 9">DSM 22009</strain>
    </source>
</reference>
<dbReference type="GO" id="GO:0051082">
    <property type="term" value="F:unfolded protein binding"/>
    <property type="evidence" value="ECO:0007669"/>
    <property type="project" value="TreeGrafter"/>
</dbReference>
<dbReference type="GO" id="GO:0051087">
    <property type="term" value="F:protein-folding chaperone binding"/>
    <property type="evidence" value="ECO:0007669"/>
    <property type="project" value="InterPro"/>
</dbReference>
<sequence length="228" mass="25267">MAKDDESDIEAAIEEMLKNEPSEADKVKRKPRVAPEGEIDLDAPGPDYDDTAEGDTEAGAEPPVVEHDDGIAAEMEALRAERDELRDRFVRALADAENSRKRSDRDRREAENYGGSKLSRDMLPVYDNLKRAVESISDEQREANAALIEGIELTMRELLNVFSRHGITVIKPEIGDRFDPKIHEAMFEAPVPETKAGDIIQVMGEGFMLHDRLLRAAQVGVSSTPKGA</sequence>
<dbReference type="PRINTS" id="PR00773">
    <property type="entry name" value="GRPEPROTEIN"/>
</dbReference>
<evidence type="ECO:0000256" key="3">
    <source>
        <dbReference type="ARBA" id="ARBA00023186"/>
    </source>
</evidence>
<evidence type="ECO:0000256" key="2">
    <source>
        <dbReference type="ARBA" id="ARBA00023016"/>
    </source>
</evidence>
<dbReference type="Gene3D" id="2.30.22.10">
    <property type="entry name" value="Head domain of nucleotide exchange factor GrpE"/>
    <property type="match status" value="1"/>
</dbReference>
<evidence type="ECO:0000256" key="1">
    <source>
        <dbReference type="ARBA" id="ARBA00009054"/>
    </source>
</evidence>
<feature type="compositionally biased region" description="Basic and acidic residues" evidence="7">
    <location>
        <begin position="15"/>
        <end position="26"/>
    </location>
</feature>
<evidence type="ECO:0000256" key="6">
    <source>
        <dbReference type="RuleBase" id="RU004478"/>
    </source>
</evidence>
<dbReference type="InterPro" id="IPR013805">
    <property type="entry name" value="GrpE_CC"/>
</dbReference>
<dbReference type="GO" id="GO:0006457">
    <property type="term" value="P:protein folding"/>
    <property type="evidence" value="ECO:0007669"/>
    <property type="project" value="InterPro"/>
</dbReference>
<keyword evidence="2 4" id="KW-0346">Stress response</keyword>
<dbReference type="GO" id="GO:0005737">
    <property type="term" value="C:cytoplasm"/>
    <property type="evidence" value="ECO:0007669"/>
    <property type="project" value="UniProtKB-SubCell"/>
</dbReference>
<dbReference type="HAMAP" id="MF_01151">
    <property type="entry name" value="GrpE"/>
    <property type="match status" value="1"/>
</dbReference>
<comment type="caution">
    <text evidence="8">The sequence shown here is derived from an EMBL/GenBank/DDBJ whole genome shotgun (WGS) entry which is preliminary data.</text>
</comment>
<feature type="compositionally biased region" description="Basic and acidic residues" evidence="7">
    <location>
        <begin position="97"/>
        <end position="111"/>
    </location>
</feature>
<comment type="similarity">
    <text evidence="1 4 6">Belongs to the GrpE family.</text>
</comment>
<dbReference type="SUPFAM" id="SSF51064">
    <property type="entry name" value="Head domain of nucleotide exchange factor GrpE"/>
    <property type="match status" value="1"/>
</dbReference>
<comment type="subcellular location">
    <subcellularLocation>
        <location evidence="4">Cytoplasm</location>
    </subcellularLocation>
</comment>
<dbReference type="GO" id="GO:0000774">
    <property type="term" value="F:adenyl-nucleotide exchange factor activity"/>
    <property type="evidence" value="ECO:0007669"/>
    <property type="project" value="InterPro"/>
</dbReference>
<dbReference type="GO" id="GO:0042803">
    <property type="term" value="F:protein homodimerization activity"/>
    <property type="evidence" value="ECO:0007669"/>
    <property type="project" value="InterPro"/>
</dbReference>
<accession>A0A2W7P6D2</accession>
<evidence type="ECO:0000313" key="9">
    <source>
        <dbReference type="Proteomes" id="UP000248916"/>
    </source>
</evidence>
<dbReference type="RefSeq" id="WP_234822469.1">
    <property type="nucleotide sequence ID" value="NZ_QKZL01000002.1"/>
</dbReference>
<comment type="subunit">
    <text evidence="4">Homodimer.</text>
</comment>
<protein>
    <recommendedName>
        <fullName evidence="4 5">Protein GrpE</fullName>
    </recommendedName>
    <alternativeName>
        <fullName evidence="4">HSP-70 cofactor</fullName>
    </alternativeName>
</protein>
<keyword evidence="9" id="KW-1185">Reference proteome</keyword>
<comment type="function">
    <text evidence="4 5">Participates actively in the response to hyperosmotic and heat shock by preventing the aggregation of stress-denatured proteins, in association with DnaK and GrpE. It is the nucleotide exchange factor for DnaK and may function as a thermosensor. Unfolded proteins bind initially to DnaJ; upon interaction with the DnaJ-bound protein, DnaK hydrolyzes its bound ATP, resulting in the formation of a stable complex. GrpE releases ADP from DnaK; ATP binding to DnaK triggers the release of the substrate protein, thus completing the reaction cycle. Several rounds of ATP-dependent interactions between DnaJ, DnaK and GrpE are required for fully efficient folding.</text>
</comment>
<dbReference type="PANTHER" id="PTHR21237:SF23">
    <property type="entry name" value="GRPE PROTEIN HOMOLOG, MITOCHONDRIAL"/>
    <property type="match status" value="1"/>
</dbReference>